<comment type="caution">
    <text evidence="3">The sequence shown here is derived from an EMBL/GenBank/DDBJ whole genome shotgun (WGS) entry which is preliminary data.</text>
</comment>
<organism evidence="3 4">
    <name type="scientific">Chlamydomonas eustigma</name>
    <dbReference type="NCBI Taxonomy" id="1157962"/>
    <lineage>
        <taxon>Eukaryota</taxon>
        <taxon>Viridiplantae</taxon>
        <taxon>Chlorophyta</taxon>
        <taxon>core chlorophytes</taxon>
        <taxon>Chlorophyceae</taxon>
        <taxon>CS clade</taxon>
        <taxon>Chlamydomonadales</taxon>
        <taxon>Chlamydomonadaceae</taxon>
        <taxon>Chlamydomonas</taxon>
    </lineage>
</organism>
<evidence type="ECO:0000313" key="4">
    <source>
        <dbReference type="Proteomes" id="UP000232323"/>
    </source>
</evidence>
<accession>A0A250XRG9</accession>
<name>A0A250XRG9_9CHLO</name>
<dbReference type="Pfam" id="PF02181">
    <property type="entry name" value="FH2"/>
    <property type="match status" value="1"/>
</dbReference>
<dbReference type="PANTHER" id="PTHR45691:SF6">
    <property type="entry name" value="PROTEIN DIAPHANOUS"/>
    <property type="match status" value="1"/>
</dbReference>
<proteinExistence type="predicted"/>
<protein>
    <recommendedName>
        <fullName evidence="2">FH2 domain-containing protein</fullName>
    </recommendedName>
</protein>
<feature type="domain" description="FH2" evidence="2">
    <location>
        <begin position="1"/>
        <end position="335"/>
    </location>
</feature>
<evidence type="ECO:0000313" key="3">
    <source>
        <dbReference type="EMBL" id="GAX85539.1"/>
    </source>
</evidence>
<dbReference type="InterPro" id="IPR042201">
    <property type="entry name" value="FH2_Formin_sf"/>
</dbReference>
<dbReference type="STRING" id="1157962.A0A250XRG9"/>
<dbReference type="PANTHER" id="PTHR45691">
    <property type="entry name" value="PROTEIN DIAPHANOUS"/>
    <property type="match status" value="1"/>
</dbReference>
<feature type="region of interest" description="Disordered" evidence="1">
    <location>
        <begin position="567"/>
        <end position="592"/>
    </location>
</feature>
<feature type="compositionally biased region" description="Polar residues" evidence="1">
    <location>
        <begin position="191"/>
        <end position="208"/>
    </location>
</feature>
<dbReference type="EMBL" id="BEGY01000175">
    <property type="protein sequence ID" value="GAX85539.1"/>
    <property type="molecule type" value="Genomic_DNA"/>
</dbReference>
<reference evidence="3 4" key="1">
    <citation type="submission" date="2017-08" db="EMBL/GenBank/DDBJ databases">
        <title>Acidophilic green algal genome provides insights into adaptation to an acidic environment.</title>
        <authorList>
            <person name="Hirooka S."/>
            <person name="Hirose Y."/>
            <person name="Kanesaki Y."/>
            <person name="Higuchi S."/>
            <person name="Fujiwara T."/>
            <person name="Onuma R."/>
            <person name="Era A."/>
            <person name="Ohbayashi R."/>
            <person name="Uzuka A."/>
            <person name="Nozaki H."/>
            <person name="Yoshikawa H."/>
            <person name="Miyagishima S.Y."/>
        </authorList>
    </citation>
    <scope>NUCLEOTIDE SEQUENCE [LARGE SCALE GENOMIC DNA]</scope>
    <source>
        <strain evidence="3 4">NIES-2499</strain>
    </source>
</reference>
<feature type="compositionally biased region" description="Basic and acidic residues" evidence="1">
    <location>
        <begin position="320"/>
        <end position="336"/>
    </location>
</feature>
<gene>
    <name evidence="3" type="ORF">CEUSTIGMA_g12955.t1</name>
</gene>
<evidence type="ECO:0000256" key="1">
    <source>
        <dbReference type="SAM" id="MobiDB-lite"/>
    </source>
</evidence>
<dbReference type="GO" id="GO:0005884">
    <property type="term" value="C:actin filament"/>
    <property type="evidence" value="ECO:0007669"/>
    <property type="project" value="TreeGrafter"/>
</dbReference>
<feature type="region of interest" description="Disordered" evidence="1">
    <location>
        <begin position="148"/>
        <end position="223"/>
    </location>
</feature>
<dbReference type="Proteomes" id="UP000232323">
    <property type="component" value="Unassembled WGS sequence"/>
</dbReference>
<feature type="compositionally biased region" description="Low complexity" evidence="1">
    <location>
        <begin position="161"/>
        <end position="175"/>
    </location>
</feature>
<feature type="region of interest" description="Disordered" evidence="1">
    <location>
        <begin position="433"/>
        <end position="481"/>
    </location>
</feature>
<feature type="region of interest" description="Disordered" evidence="1">
    <location>
        <begin position="320"/>
        <end position="387"/>
    </location>
</feature>
<dbReference type="AlphaFoldDB" id="A0A250XRG9"/>
<keyword evidence="4" id="KW-1185">Reference proteome</keyword>
<dbReference type="InterPro" id="IPR051412">
    <property type="entry name" value="Formin_Homology_Diaphanous_sf"/>
</dbReference>
<feature type="compositionally biased region" description="Basic and acidic residues" evidence="1">
    <location>
        <begin position="348"/>
        <end position="362"/>
    </location>
</feature>
<dbReference type="PROSITE" id="PS51444">
    <property type="entry name" value="FH2"/>
    <property type="match status" value="1"/>
</dbReference>
<evidence type="ECO:0000259" key="2">
    <source>
        <dbReference type="PROSITE" id="PS51444"/>
    </source>
</evidence>
<dbReference type="SUPFAM" id="SSF101447">
    <property type="entry name" value="Formin homology 2 domain (FH2 domain)"/>
    <property type="match status" value="2"/>
</dbReference>
<dbReference type="InterPro" id="IPR015425">
    <property type="entry name" value="FH2_Formin"/>
</dbReference>
<sequence>MRESKVFRRCLRAALDAGNFLNHGSRLGSAVGFRLKNLPKLADTKAADGKTTLLQVIAAEVMKDGDEVLLADEMGGLMDPQLKVSHNEAAELISAAEQQLTEIRTFLENYVPVIEPRVLSIITEGPDVSSPAPAPTPVPTEVPIPAGLAAAAAPPPPPPSLSSIPPSAAAPLSLPTNVPAPAASSGKDKQASGSQPSSTGPEADTSSKGPGAGPLPSSTLVELSQPDTVVQDLKTPEGKISDEAPTDSFKELMTAELARLEAQLKSATAAQAQMRSGYEAMLAYFGENLNSTNSDTDFWAAISLFVERFAAVQRALLRERSEKEEREARRKQREEQQAGAAAASQMRKQKDASMREKRERMLRTPIPTPPGTHPPSESSSVKNGTLNPDTLALTSVYTIKGEQVIRQRAAGMTEEDGVEDPTLHQNSPVACLTEEHAGGTSPGTSTASSPVVGPSKGNTLVPEESGSGSSTFAAADDSEDRDMMVRNGRSRQRMLQHSLLGSPLRGVHEMVSSEPNNISDGHDNKDHKSAEVLPIHSHTVRKPGASGPSFGLKDMLAGVGMAAAAAARSRQSSEPGSISGDKELSSSLGAASRSPWITTASVDIPSEPAADRGAVVPARRNRMASLLSHLPLADSVNTPKITPGMLSSSTGVDSWTVSAITGTTSVRQSVSHLLSEPDEQGLVSPQAEQLINEAVEKALKSLVDDVQLWYLNL</sequence>
<dbReference type="OrthoDB" id="1668162at2759"/>
<feature type="compositionally biased region" description="Low complexity" evidence="1">
    <location>
        <begin position="438"/>
        <end position="450"/>
    </location>
</feature>
<dbReference type="Gene3D" id="1.20.58.2220">
    <property type="entry name" value="Formin, FH2 domain"/>
    <property type="match status" value="2"/>
</dbReference>
<dbReference type="GO" id="GO:0030041">
    <property type="term" value="P:actin filament polymerization"/>
    <property type="evidence" value="ECO:0007669"/>
    <property type="project" value="TreeGrafter"/>
</dbReference>